<sequence length="572" mass="63442">MNQTRTFLILAWLMVATLLWMEWSKEKAAPPVATAPTAAATGAASTPNGGIPAAPVAPQAGVPDAPALPSAPGAVAETATPATSAGAVRVETDVLRLLVDGGSVRRAELLQYPQTRDESSPPVILFDDDPGRFYAAQTGWVSATNPAPNHIEGFVPEAPGTEYRLGDGSDTLVVPFLWRGADGVTIRRTFTFQRGQYTVAVRDDIVNNGSAAWQGVAYRQLMRGSPNIKRGMTNPESFSLTGATWFGANNGYSRRWFTDFEDGKVQQSDTNAWIAFVQHHFFTAWLPDVPQAEVEVVLDTDRSSGAPRYFIRDMGKAPIVVAPGQQASASARLWIGPKLVEQIQAQQVRGLDRVVDYSRFTIMAWLGEGLFRVLALLYGVFGNWGWAIVGLVLLVKLLMYPLSVAQYKSMARMRKFQPRIAQLKERYGDDKQKFQVAMMELYKKEKINPVGGCLPILLQMPIFFALYWVLLESVELRHAPWILWIQDLTARDPLFILPVINAAVMWATQKLSPMVGMDPMQQRIMQMMPLVFGVMMVFFPAGLVLYWVVNGGLGLLQQWWMIRKYSEAPVKA</sequence>
<dbReference type="GO" id="GO:0032977">
    <property type="term" value="F:membrane insertase activity"/>
    <property type="evidence" value="ECO:0007669"/>
    <property type="project" value="InterPro"/>
</dbReference>
<proteinExistence type="inferred from homology"/>
<dbReference type="Pfam" id="PF02096">
    <property type="entry name" value="60KD_IMP"/>
    <property type="match status" value="1"/>
</dbReference>
<accession>A0A4R5TI61</accession>
<dbReference type="NCBIfam" id="TIGR03593">
    <property type="entry name" value="yidC_nterm"/>
    <property type="match status" value="1"/>
</dbReference>
<keyword evidence="4 13" id="KW-0813">Transport</keyword>
<keyword evidence="10 13" id="KW-0143">Chaperone</keyword>
<comment type="subcellular location">
    <subcellularLocation>
        <location evidence="1">Cell inner membrane</location>
        <topology evidence="1">Multi-pass membrane protein</topology>
    </subcellularLocation>
    <subcellularLocation>
        <location evidence="13">Cell membrane</location>
        <topology evidence="13">Multi-pass membrane protein</topology>
    </subcellularLocation>
</comment>
<keyword evidence="6 13" id="KW-0812">Transmembrane</keyword>
<gene>
    <name evidence="13 17" type="primary">yidC</name>
    <name evidence="17" type="ORF">E2F46_17015</name>
</gene>
<dbReference type="GO" id="GO:0015031">
    <property type="term" value="P:protein transport"/>
    <property type="evidence" value="ECO:0007669"/>
    <property type="project" value="UniProtKB-KW"/>
</dbReference>
<keyword evidence="18" id="KW-1185">Reference proteome</keyword>
<dbReference type="OrthoDB" id="9780552at2"/>
<dbReference type="PANTHER" id="PTHR12428:SF65">
    <property type="entry name" value="CYTOCHROME C OXIDASE ASSEMBLY PROTEIN COX18, MITOCHONDRIAL"/>
    <property type="match status" value="1"/>
</dbReference>
<reference evidence="17 18" key="1">
    <citation type="submission" date="2019-03" db="EMBL/GenBank/DDBJ databases">
        <title>Luteimonas zhaokaii sp.nov., isolated from the rectal contents of Plateau pika in Yushu, Qinghai Province, China.</title>
        <authorList>
            <person name="Zhang G."/>
        </authorList>
    </citation>
    <scope>NUCLEOTIDE SEQUENCE [LARGE SCALE GENOMIC DNA]</scope>
    <source>
        <strain evidence="17 18">B9</strain>
    </source>
</reference>
<evidence type="ECO:0000256" key="6">
    <source>
        <dbReference type="ARBA" id="ARBA00022692"/>
    </source>
</evidence>
<evidence type="ECO:0000256" key="5">
    <source>
        <dbReference type="ARBA" id="ARBA00022475"/>
    </source>
</evidence>
<evidence type="ECO:0000256" key="1">
    <source>
        <dbReference type="ARBA" id="ARBA00004429"/>
    </source>
</evidence>
<keyword evidence="5 13" id="KW-1003">Cell membrane</keyword>
<evidence type="ECO:0000313" key="18">
    <source>
        <dbReference type="Proteomes" id="UP000294796"/>
    </source>
</evidence>
<evidence type="ECO:0000259" key="15">
    <source>
        <dbReference type="Pfam" id="PF02096"/>
    </source>
</evidence>
<feature type="compositionally biased region" description="Low complexity" evidence="14">
    <location>
        <begin position="40"/>
        <end position="67"/>
    </location>
</feature>
<evidence type="ECO:0000256" key="13">
    <source>
        <dbReference type="HAMAP-Rule" id="MF_01810"/>
    </source>
</evidence>
<dbReference type="GO" id="GO:0005886">
    <property type="term" value="C:plasma membrane"/>
    <property type="evidence" value="ECO:0007669"/>
    <property type="project" value="UniProtKB-SubCell"/>
</dbReference>
<evidence type="ECO:0000256" key="3">
    <source>
        <dbReference type="ARBA" id="ARBA00015325"/>
    </source>
</evidence>
<keyword evidence="9 13" id="KW-0472">Membrane</keyword>
<dbReference type="NCBIfam" id="NF002352">
    <property type="entry name" value="PRK01318.1-3"/>
    <property type="match status" value="1"/>
</dbReference>
<evidence type="ECO:0000256" key="9">
    <source>
        <dbReference type="ARBA" id="ARBA00023136"/>
    </source>
</evidence>
<dbReference type="PRINTS" id="PR00701">
    <property type="entry name" value="60KDINNERMP"/>
</dbReference>
<dbReference type="InterPro" id="IPR028053">
    <property type="entry name" value="Membr_insert_YidC_N"/>
</dbReference>
<dbReference type="InterPro" id="IPR028055">
    <property type="entry name" value="YidC/Oxa/ALB_C"/>
</dbReference>
<dbReference type="RefSeq" id="WP_133323781.1">
    <property type="nucleotide sequence ID" value="NZ_SMTF01000025.1"/>
</dbReference>
<dbReference type="Proteomes" id="UP000294796">
    <property type="component" value="Unassembled WGS sequence"/>
</dbReference>
<evidence type="ECO:0000256" key="12">
    <source>
        <dbReference type="ARBA" id="ARBA00033342"/>
    </source>
</evidence>
<dbReference type="Gene3D" id="2.70.98.90">
    <property type="match status" value="1"/>
</dbReference>
<dbReference type="PANTHER" id="PTHR12428">
    <property type="entry name" value="OXA1"/>
    <property type="match status" value="1"/>
</dbReference>
<protein>
    <recommendedName>
        <fullName evidence="3 13">Membrane protein insertase YidC</fullName>
    </recommendedName>
    <alternativeName>
        <fullName evidence="12 13">Foldase YidC</fullName>
    </alternativeName>
    <alternativeName>
        <fullName evidence="11 13">Membrane integrase YidC</fullName>
    </alternativeName>
    <alternativeName>
        <fullName evidence="13">Membrane protein YidC</fullName>
    </alternativeName>
</protein>
<dbReference type="InterPro" id="IPR001708">
    <property type="entry name" value="YidC/ALB3/OXA1/COX18"/>
</dbReference>
<keyword evidence="8 13" id="KW-1133">Transmembrane helix</keyword>
<name>A0A4R5TI61_9GAMM</name>
<feature type="transmembrane region" description="Helical" evidence="13">
    <location>
        <begin position="447"/>
        <end position="470"/>
    </location>
</feature>
<comment type="function">
    <text evidence="13">Required for the insertion and/or proper folding and/or complex formation of integral membrane proteins into the membrane. Involved in integration of membrane proteins that insert both dependently and independently of the Sec translocase complex, as well as at least some lipoproteins. Aids folding of multispanning membrane proteins.</text>
</comment>
<evidence type="ECO:0000256" key="8">
    <source>
        <dbReference type="ARBA" id="ARBA00022989"/>
    </source>
</evidence>
<dbReference type="InterPro" id="IPR019998">
    <property type="entry name" value="Membr_insert_YidC"/>
</dbReference>
<evidence type="ECO:0000256" key="14">
    <source>
        <dbReference type="SAM" id="MobiDB-lite"/>
    </source>
</evidence>
<evidence type="ECO:0000313" key="17">
    <source>
        <dbReference type="EMBL" id="TDK19060.1"/>
    </source>
</evidence>
<dbReference type="CDD" id="cd19961">
    <property type="entry name" value="EcYidC-like_peri"/>
    <property type="match status" value="1"/>
</dbReference>
<comment type="subunit">
    <text evidence="13">Interacts with the Sec translocase complex via SecD. Specifically interacts with transmembrane segments of nascent integral membrane proteins during membrane integration.</text>
</comment>
<comment type="similarity">
    <text evidence="2 13">Belongs to the OXA1/ALB3/YidC family. Type 1 subfamily.</text>
</comment>
<feature type="transmembrane region" description="Helical" evidence="13">
    <location>
        <begin position="490"/>
        <end position="508"/>
    </location>
</feature>
<keyword evidence="7 13" id="KW-0653">Protein transport</keyword>
<dbReference type="AlphaFoldDB" id="A0A4R5TI61"/>
<dbReference type="GO" id="GO:0051205">
    <property type="term" value="P:protein insertion into membrane"/>
    <property type="evidence" value="ECO:0007669"/>
    <property type="project" value="TreeGrafter"/>
</dbReference>
<dbReference type="Pfam" id="PF14849">
    <property type="entry name" value="YidC_periplas"/>
    <property type="match status" value="1"/>
</dbReference>
<feature type="region of interest" description="Disordered" evidence="14">
    <location>
        <begin position="40"/>
        <end position="83"/>
    </location>
</feature>
<dbReference type="EMBL" id="SMTF01000025">
    <property type="protein sequence ID" value="TDK19060.1"/>
    <property type="molecule type" value="Genomic_DNA"/>
</dbReference>
<evidence type="ECO:0000256" key="11">
    <source>
        <dbReference type="ARBA" id="ARBA00033245"/>
    </source>
</evidence>
<dbReference type="HAMAP" id="MF_01810">
    <property type="entry name" value="YidC_type1"/>
    <property type="match status" value="1"/>
</dbReference>
<comment type="caution">
    <text evidence="17">The sequence shown here is derived from an EMBL/GenBank/DDBJ whole genome shotgun (WGS) entry which is preliminary data.</text>
</comment>
<dbReference type="InterPro" id="IPR038221">
    <property type="entry name" value="YidC_periplasmic_sf"/>
</dbReference>
<evidence type="ECO:0000256" key="7">
    <source>
        <dbReference type="ARBA" id="ARBA00022927"/>
    </source>
</evidence>
<feature type="transmembrane region" description="Helical" evidence="13">
    <location>
        <begin position="529"/>
        <end position="549"/>
    </location>
</feature>
<feature type="transmembrane region" description="Helical" evidence="13">
    <location>
        <begin position="384"/>
        <end position="405"/>
    </location>
</feature>
<dbReference type="InterPro" id="IPR047196">
    <property type="entry name" value="YidC_ALB_C"/>
</dbReference>
<organism evidence="17 18">
    <name type="scientific">Luteimonas aestuarii</name>
    <dbReference type="NCBI Taxonomy" id="453837"/>
    <lineage>
        <taxon>Bacteria</taxon>
        <taxon>Pseudomonadati</taxon>
        <taxon>Pseudomonadota</taxon>
        <taxon>Gammaproteobacteria</taxon>
        <taxon>Lysobacterales</taxon>
        <taxon>Lysobacteraceae</taxon>
        <taxon>Luteimonas</taxon>
    </lineage>
</organism>
<feature type="domain" description="Membrane insertase YidC/Oxa/ALB C-terminal" evidence="15">
    <location>
        <begin position="384"/>
        <end position="562"/>
    </location>
</feature>
<evidence type="ECO:0000259" key="16">
    <source>
        <dbReference type="Pfam" id="PF14849"/>
    </source>
</evidence>
<feature type="domain" description="Membrane insertase YidC N-terminal" evidence="16">
    <location>
        <begin position="88"/>
        <end position="364"/>
    </location>
</feature>
<feature type="transmembrane region" description="Helical" evidence="13">
    <location>
        <begin position="6"/>
        <end position="23"/>
    </location>
</feature>
<evidence type="ECO:0000256" key="4">
    <source>
        <dbReference type="ARBA" id="ARBA00022448"/>
    </source>
</evidence>
<evidence type="ECO:0000256" key="10">
    <source>
        <dbReference type="ARBA" id="ARBA00023186"/>
    </source>
</evidence>
<dbReference type="CDD" id="cd20070">
    <property type="entry name" value="5TM_YidC_Alb3"/>
    <property type="match status" value="1"/>
</dbReference>
<dbReference type="PRINTS" id="PR01900">
    <property type="entry name" value="YIDCPROTEIN"/>
</dbReference>
<dbReference type="NCBIfam" id="TIGR03592">
    <property type="entry name" value="yidC_oxa1_cterm"/>
    <property type="match status" value="1"/>
</dbReference>
<evidence type="ECO:0000256" key="2">
    <source>
        <dbReference type="ARBA" id="ARBA00010527"/>
    </source>
</evidence>